<dbReference type="STRING" id="1123269.NX02_20260"/>
<dbReference type="SUPFAM" id="SSF51011">
    <property type="entry name" value="Glycosyl hydrolase domain"/>
    <property type="match status" value="1"/>
</dbReference>
<name>W0ACT2_9SPHN</name>
<dbReference type="CDD" id="cd14752">
    <property type="entry name" value="GH31_N"/>
    <property type="match status" value="1"/>
</dbReference>
<dbReference type="AlphaFoldDB" id="W0ACT2"/>
<dbReference type="InterPro" id="IPR051816">
    <property type="entry name" value="Glycosyl_Hydrolase_31"/>
</dbReference>
<dbReference type="RefSeq" id="WP_025293858.1">
    <property type="nucleotide sequence ID" value="NZ_CP006644.1"/>
</dbReference>
<organism evidence="7 8">
    <name type="scientific">Sphingomonas sanxanigenens DSM 19645 = NX02</name>
    <dbReference type="NCBI Taxonomy" id="1123269"/>
    <lineage>
        <taxon>Bacteria</taxon>
        <taxon>Pseudomonadati</taxon>
        <taxon>Pseudomonadota</taxon>
        <taxon>Alphaproteobacteria</taxon>
        <taxon>Sphingomonadales</taxon>
        <taxon>Sphingomonadaceae</taxon>
        <taxon>Sphingomonas</taxon>
    </lineage>
</organism>
<dbReference type="InterPro" id="IPR011013">
    <property type="entry name" value="Gal_mutarotase_sf_dom"/>
</dbReference>
<dbReference type="InterPro" id="IPR013780">
    <property type="entry name" value="Glyco_hydro_b"/>
</dbReference>
<dbReference type="GO" id="GO:0005975">
    <property type="term" value="P:carbohydrate metabolic process"/>
    <property type="evidence" value="ECO:0007669"/>
    <property type="project" value="InterPro"/>
</dbReference>
<keyword evidence="3" id="KW-0732">Signal</keyword>
<dbReference type="Gene3D" id="3.20.20.80">
    <property type="entry name" value="Glycosidases"/>
    <property type="match status" value="1"/>
</dbReference>
<sequence>MNNRKPATRTRGAMLAAAALLTATPAAAQLTETADGLELATSTDRVSITFCGPDLVHVVARPRDRAESGLARPWVRKACAAVKPRISRAAATGDGAGAQAPGAAGAAAAAPPVFAEAGGVKLQISEANGNIVFIAPDGTKLLGEVGNDPRQYRTAAADPGLLDVELLFHPILRQGIYGLGQHQSGLMNYQGSVVELAQSNTDIAIPFMVSTAGYGLFWNSAAASRFDNRFPTELKISAEGTDGIDYYFAYGPDMDRLVGTYRDLTGQVPLFPRWAYGLFQSMDHYADAKQLEGAVALNRDAGAPMDVIVQDWRWWQRMGDKDFKTAEYPDVPAMLKRLADRNVRTMISIWPLLSTSSHQYAETKAAGQLVPGTQLYDPTSKQAADRYWQSLAGPLLEQGWDAFWLDGSEPELHLPTMARTDRTIQQRQLAIGPGAFYSNYFPFAHTANVHDRWRQARDDKRVFILSRSSFAGVQAHGAASWSGDIANAFPTFEKQIAGGLNFALSGMPYWTTDIGGYYLGVLDSPPKGPDTRDPAFQELYTRWFQYGVFNPLFRTHGKRSNGENGIASYGPLQPTLLAFDRLRYRLLPYIYSLAWQVTDANGTIMRPLVMDWRTDENVWNIADQFLFGPAMLVNPITKAGARTRTLYLPKAGWTDFWTGEHHAGSRWINADAPIERIPLYVRDGSILPLGAAVEHAGQDPFGPTELRVYRGADGAFTLYEDAGDGMGYTRGERSTVPIRWNEATATLTIGARQGSWKGAPKRRDFRVVFVAPGQGVGIDAGSGGQMVDYRGGRIVVKP</sequence>
<dbReference type="GO" id="GO:0030246">
    <property type="term" value="F:carbohydrate binding"/>
    <property type="evidence" value="ECO:0007669"/>
    <property type="project" value="InterPro"/>
</dbReference>
<evidence type="ECO:0000259" key="4">
    <source>
        <dbReference type="Pfam" id="PF01055"/>
    </source>
</evidence>
<evidence type="ECO:0000259" key="6">
    <source>
        <dbReference type="Pfam" id="PF21365"/>
    </source>
</evidence>
<dbReference type="Proteomes" id="UP000018851">
    <property type="component" value="Chromosome"/>
</dbReference>
<dbReference type="InterPro" id="IPR048395">
    <property type="entry name" value="Glyco_hydro_31_C"/>
</dbReference>
<dbReference type="SUPFAM" id="SSF74650">
    <property type="entry name" value="Galactose mutarotase-like"/>
    <property type="match status" value="1"/>
</dbReference>
<dbReference type="InterPro" id="IPR000322">
    <property type="entry name" value="Glyco_hydro_31_TIM"/>
</dbReference>
<dbReference type="eggNOG" id="COG1501">
    <property type="taxonomic scope" value="Bacteria"/>
</dbReference>
<keyword evidence="2" id="KW-0378">Hydrolase</keyword>
<dbReference type="PANTHER" id="PTHR43863:SF2">
    <property type="entry name" value="MALTASE-GLUCOAMYLASE"/>
    <property type="match status" value="1"/>
</dbReference>
<dbReference type="Pfam" id="PF17137">
    <property type="entry name" value="DUF5110"/>
    <property type="match status" value="1"/>
</dbReference>
<dbReference type="Pfam" id="PF01055">
    <property type="entry name" value="Glyco_hydro_31_2nd"/>
    <property type="match status" value="1"/>
</dbReference>
<dbReference type="OrthoDB" id="176168at2"/>
<evidence type="ECO:0000313" key="7">
    <source>
        <dbReference type="EMBL" id="AHE55709.1"/>
    </source>
</evidence>
<dbReference type="GO" id="GO:0004553">
    <property type="term" value="F:hydrolase activity, hydrolyzing O-glycosyl compounds"/>
    <property type="evidence" value="ECO:0007669"/>
    <property type="project" value="InterPro"/>
</dbReference>
<gene>
    <name evidence="7" type="ORF">NX02_20260</name>
</gene>
<feature type="domain" description="Glycoside hydrolase family 31 TIM barrel" evidence="4">
    <location>
        <begin position="269"/>
        <end position="593"/>
    </location>
</feature>
<feature type="chain" id="PRO_5004786143" description="DUF5110 domain-containing protein" evidence="3">
    <location>
        <begin position="29"/>
        <end position="798"/>
    </location>
</feature>
<dbReference type="KEGG" id="ssan:NX02_20260"/>
<dbReference type="PATRIC" id="fig|1123269.5.peg.3958"/>
<dbReference type="PANTHER" id="PTHR43863">
    <property type="entry name" value="HYDROLASE, PUTATIVE (AFU_ORTHOLOGUE AFUA_1G03140)-RELATED"/>
    <property type="match status" value="1"/>
</dbReference>
<dbReference type="EMBL" id="CP006644">
    <property type="protein sequence ID" value="AHE55709.1"/>
    <property type="molecule type" value="Genomic_DNA"/>
</dbReference>
<evidence type="ECO:0008006" key="9">
    <source>
        <dbReference type="Google" id="ProtNLM"/>
    </source>
</evidence>
<dbReference type="InterPro" id="IPR033403">
    <property type="entry name" value="DUF5110"/>
</dbReference>
<evidence type="ECO:0000259" key="5">
    <source>
        <dbReference type="Pfam" id="PF17137"/>
    </source>
</evidence>
<dbReference type="Gene3D" id="2.60.40.1760">
    <property type="entry name" value="glycosyl hydrolase (family 31)"/>
    <property type="match status" value="1"/>
</dbReference>
<dbReference type="HOGENOM" id="CLU_000631_7_3_5"/>
<dbReference type="Gene3D" id="2.60.40.1180">
    <property type="entry name" value="Golgi alpha-mannosidase II"/>
    <property type="match status" value="2"/>
</dbReference>
<dbReference type="InterPro" id="IPR017853">
    <property type="entry name" value="GH"/>
</dbReference>
<reference evidence="7 8" key="1">
    <citation type="submission" date="2013-07" db="EMBL/GenBank/DDBJ databases">
        <title>Completed genome of Sphingomonas sanxanigenens NX02.</title>
        <authorList>
            <person name="Ma T."/>
            <person name="Huang H."/>
            <person name="Wu M."/>
            <person name="Li X."/>
            <person name="Li G."/>
        </authorList>
    </citation>
    <scope>NUCLEOTIDE SEQUENCE [LARGE SCALE GENOMIC DNA]</scope>
    <source>
        <strain evidence="7 8">NX02</strain>
    </source>
</reference>
<feature type="domain" description="Glycosyl hydrolase family 31 C-terminal" evidence="6">
    <location>
        <begin position="603"/>
        <end position="687"/>
    </location>
</feature>
<evidence type="ECO:0000256" key="3">
    <source>
        <dbReference type="SAM" id="SignalP"/>
    </source>
</evidence>
<dbReference type="Pfam" id="PF21365">
    <property type="entry name" value="Glyco_hydro_31_3rd"/>
    <property type="match status" value="1"/>
</dbReference>
<protein>
    <recommendedName>
        <fullName evidence="9">DUF5110 domain-containing protein</fullName>
    </recommendedName>
</protein>
<accession>W0ACT2</accession>
<evidence type="ECO:0000256" key="1">
    <source>
        <dbReference type="ARBA" id="ARBA00007806"/>
    </source>
</evidence>
<dbReference type="SUPFAM" id="SSF51445">
    <property type="entry name" value="(Trans)glycosidases"/>
    <property type="match status" value="1"/>
</dbReference>
<comment type="similarity">
    <text evidence="1 2">Belongs to the glycosyl hydrolase 31 family.</text>
</comment>
<evidence type="ECO:0000313" key="8">
    <source>
        <dbReference type="Proteomes" id="UP000018851"/>
    </source>
</evidence>
<proteinExistence type="inferred from homology"/>
<keyword evidence="8" id="KW-1185">Reference proteome</keyword>
<feature type="domain" description="DUF5110" evidence="5">
    <location>
        <begin position="704"/>
        <end position="771"/>
    </location>
</feature>
<evidence type="ECO:0000256" key="2">
    <source>
        <dbReference type="RuleBase" id="RU361185"/>
    </source>
</evidence>
<keyword evidence="2" id="KW-0326">Glycosidase</keyword>
<feature type="signal peptide" evidence="3">
    <location>
        <begin position="1"/>
        <end position="28"/>
    </location>
</feature>